<dbReference type="InterPro" id="IPR043502">
    <property type="entry name" value="DNA/RNA_pol_sf"/>
</dbReference>
<evidence type="ECO:0000256" key="1">
    <source>
        <dbReference type="ARBA" id="ARBA00010945"/>
    </source>
</evidence>
<dbReference type="InterPro" id="IPR050356">
    <property type="entry name" value="SulA_CellDiv_inhibitor"/>
</dbReference>
<evidence type="ECO:0000256" key="2">
    <source>
        <dbReference type="ARBA" id="ARBA00022763"/>
    </source>
</evidence>
<dbReference type="CDD" id="cd03468">
    <property type="entry name" value="PolY_like"/>
    <property type="match status" value="1"/>
</dbReference>
<dbReference type="InterPro" id="IPR001126">
    <property type="entry name" value="UmuC"/>
</dbReference>
<feature type="domain" description="UmuC" evidence="3">
    <location>
        <begin position="23"/>
        <end position="128"/>
    </location>
</feature>
<dbReference type="RefSeq" id="WP_284191846.1">
    <property type="nucleotide sequence ID" value="NZ_BSPW01000029.1"/>
</dbReference>
<dbReference type="Pfam" id="PF00817">
    <property type="entry name" value="IMS"/>
    <property type="match status" value="1"/>
</dbReference>
<protein>
    <submittedName>
        <fullName evidence="4">Nucleotidyltransferase</fullName>
    </submittedName>
</protein>
<comment type="caution">
    <text evidence="4">The sequence shown here is derived from an EMBL/GenBank/DDBJ whole genome shotgun (WGS) entry which is preliminary data.</text>
</comment>
<gene>
    <name evidence="4" type="ORF">GCM10007938_17250</name>
</gene>
<keyword evidence="5" id="KW-1185">Reference proteome</keyword>
<accession>A0ABQ6EXN5</accession>
<dbReference type="Gene3D" id="3.30.70.270">
    <property type="match status" value="1"/>
</dbReference>
<dbReference type="Proteomes" id="UP001157138">
    <property type="component" value="Unassembled WGS sequence"/>
</dbReference>
<dbReference type="SUPFAM" id="SSF56672">
    <property type="entry name" value="DNA/RNA polymerases"/>
    <property type="match status" value="1"/>
</dbReference>
<dbReference type="InterPro" id="IPR043128">
    <property type="entry name" value="Rev_trsase/Diguanyl_cyclase"/>
</dbReference>
<evidence type="ECO:0000259" key="3">
    <source>
        <dbReference type="Pfam" id="PF00817"/>
    </source>
</evidence>
<organism evidence="4 5">
    <name type="scientific">Vibrio zhanjiangensis</name>
    <dbReference type="NCBI Taxonomy" id="1046128"/>
    <lineage>
        <taxon>Bacteria</taxon>
        <taxon>Pseudomonadati</taxon>
        <taxon>Pseudomonadota</taxon>
        <taxon>Gammaproteobacteria</taxon>
        <taxon>Vibrionales</taxon>
        <taxon>Vibrionaceae</taxon>
        <taxon>Vibrio</taxon>
    </lineage>
</organism>
<comment type="similarity">
    <text evidence="1">Belongs to the DNA polymerase type-Y family.</text>
</comment>
<evidence type="ECO:0000313" key="4">
    <source>
        <dbReference type="EMBL" id="GLT17947.1"/>
    </source>
</evidence>
<dbReference type="EMBL" id="BSPW01000029">
    <property type="protein sequence ID" value="GLT17947.1"/>
    <property type="molecule type" value="Genomic_DNA"/>
</dbReference>
<name>A0ABQ6EXN5_9VIBR</name>
<keyword evidence="2" id="KW-0227">DNA damage</keyword>
<reference evidence="5" key="1">
    <citation type="journal article" date="2019" name="Int. J. Syst. Evol. Microbiol.">
        <title>The Global Catalogue of Microorganisms (GCM) 10K type strain sequencing project: providing services to taxonomists for standard genome sequencing and annotation.</title>
        <authorList>
            <consortium name="The Broad Institute Genomics Platform"/>
            <consortium name="The Broad Institute Genome Sequencing Center for Infectious Disease"/>
            <person name="Wu L."/>
            <person name="Ma J."/>
        </authorList>
    </citation>
    <scope>NUCLEOTIDE SEQUENCE [LARGE SCALE GENOMIC DNA]</scope>
    <source>
        <strain evidence="5">NBRC 108723</strain>
    </source>
</reference>
<dbReference type="Gene3D" id="3.40.1170.60">
    <property type="match status" value="1"/>
</dbReference>
<proteinExistence type="inferred from homology"/>
<evidence type="ECO:0000313" key="5">
    <source>
        <dbReference type="Proteomes" id="UP001157138"/>
    </source>
</evidence>
<dbReference type="PANTHER" id="PTHR35369">
    <property type="entry name" value="BLR3025 PROTEIN-RELATED"/>
    <property type="match status" value="1"/>
</dbReference>
<dbReference type="PANTHER" id="PTHR35369:SF2">
    <property type="entry name" value="BLR3025 PROTEIN"/>
    <property type="match status" value="1"/>
</dbReference>
<sequence>MQLWLYLHFPKLQLDTMYADKSQQPLVVVDAKRFQIIQCSDAAQKQGIKNGMGLGSASTLCPSLQVSPYDESVEQQALADIAQWLYLVTSDLALFPPQGLLLKLTDMLTLYGGLESYWNKISQHLQYLNVQFHYATGFSPFSAILLTKLGSNLVTEEKKHIEDMLRHCPVSAAELNQKQIEKLARVGIVALNDLLKLPISEIARRFDIELVNYIGKLTGQFRHPVDFYRPPERFQSYLELLFEVENTQWLNKPLKKLLVKLEHFLSLRGQVAYELELRFHQRDNQSEAIILTSACGDYLTARWEKLSQLAMESLMLSRPVQGLTLKVLRSGEFDASSQDIFSGYIGHQTALELITTLQAKLGKAQIHKIAPTDDPRPEKSTIFCHLGKTIPPQPQLAALRPSLILPTPEVLTDKVSLLHGPERIATGWWDGEAITRDYFIARSKEGRWLWVFRDRKMQWFLHGLFS</sequence>